<organism evidence="2 3">
    <name type="scientific">Actinacidiphila acidipaludis</name>
    <dbReference type="NCBI Taxonomy" id="2873382"/>
    <lineage>
        <taxon>Bacteria</taxon>
        <taxon>Bacillati</taxon>
        <taxon>Actinomycetota</taxon>
        <taxon>Actinomycetes</taxon>
        <taxon>Kitasatosporales</taxon>
        <taxon>Streptomycetaceae</taxon>
        <taxon>Actinacidiphila</taxon>
    </lineage>
</organism>
<keyword evidence="1" id="KW-0472">Membrane</keyword>
<evidence type="ECO:0000313" key="3">
    <source>
        <dbReference type="Proteomes" id="UP000778578"/>
    </source>
</evidence>
<keyword evidence="1" id="KW-1133">Transmembrane helix</keyword>
<gene>
    <name evidence="2" type="ORF">K7862_33675</name>
</gene>
<proteinExistence type="predicted"/>
<evidence type="ECO:0000313" key="2">
    <source>
        <dbReference type="EMBL" id="MBY8882554.1"/>
    </source>
</evidence>
<accession>A0ABS7QL87</accession>
<protein>
    <submittedName>
        <fullName evidence="2">Uncharacterized protein</fullName>
    </submittedName>
</protein>
<reference evidence="2 3" key="1">
    <citation type="submission" date="2021-08" db="EMBL/GenBank/DDBJ databases">
        <title>WGS of actinomycetes from Thailand.</title>
        <authorList>
            <person name="Thawai C."/>
        </authorList>
    </citation>
    <scope>NUCLEOTIDE SEQUENCE [LARGE SCALE GENOMIC DNA]</scope>
    <source>
        <strain evidence="2 3">PLK6-54</strain>
    </source>
</reference>
<name>A0ABS7QL87_9ACTN</name>
<comment type="caution">
    <text evidence="2">The sequence shown here is derived from an EMBL/GenBank/DDBJ whole genome shotgun (WGS) entry which is preliminary data.</text>
</comment>
<dbReference type="RefSeq" id="WP_222968959.1">
    <property type="nucleotide sequence ID" value="NZ_JAINZZ010000077.1"/>
</dbReference>
<keyword evidence="3" id="KW-1185">Reference proteome</keyword>
<keyword evidence="1" id="KW-0812">Transmembrane</keyword>
<sequence length="101" mass="11199">MSGRERVLVRALWAVDRALGGQRPPGRLQRWLAARRPVRVAVTTGLCWVTLFLCCAGDLQRADLVVGLPSGVAACVLIGWSVSYERARQERLRRLGVWDGT</sequence>
<feature type="transmembrane region" description="Helical" evidence="1">
    <location>
        <begin position="65"/>
        <end position="84"/>
    </location>
</feature>
<evidence type="ECO:0000256" key="1">
    <source>
        <dbReference type="SAM" id="Phobius"/>
    </source>
</evidence>
<feature type="transmembrane region" description="Helical" evidence="1">
    <location>
        <begin position="38"/>
        <end position="59"/>
    </location>
</feature>
<dbReference type="Proteomes" id="UP000778578">
    <property type="component" value="Unassembled WGS sequence"/>
</dbReference>
<dbReference type="EMBL" id="JAINZZ010000077">
    <property type="protein sequence ID" value="MBY8882554.1"/>
    <property type="molecule type" value="Genomic_DNA"/>
</dbReference>